<reference evidence="1 2" key="1">
    <citation type="journal article" date="2017" name="Curr. Biol.">
        <title>The Evolution of Venom by Co-option of Single-Copy Genes.</title>
        <authorList>
            <person name="Martinson E.O."/>
            <person name="Mrinalini"/>
            <person name="Kelkar Y.D."/>
            <person name="Chang C.H."/>
            <person name="Werren J.H."/>
        </authorList>
    </citation>
    <scope>NUCLEOTIDE SEQUENCE [LARGE SCALE GENOMIC DNA]</scope>
    <source>
        <strain evidence="1 2">Alberta</strain>
        <tissue evidence="1">Whole body</tissue>
    </source>
</reference>
<keyword evidence="2" id="KW-1185">Reference proteome</keyword>
<organism evidence="1 2">
    <name type="scientific">Trichomalopsis sarcophagae</name>
    <dbReference type="NCBI Taxonomy" id="543379"/>
    <lineage>
        <taxon>Eukaryota</taxon>
        <taxon>Metazoa</taxon>
        <taxon>Ecdysozoa</taxon>
        <taxon>Arthropoda</taxon>
        <taxon>Hexapoda</taxon>
        <taxon>Insecta</taxon>
        <taxon>Pterygota</taxon>
        <taxon>Neoptera</taxon>
        <taxon>Endopterygota</taxon>
        <taxon>Hymenoptera</taxon>
        <taxon>Apocrita</taxon>
        <taxon>Proctotrupomorpha</taxon>
        <taxon>Chalcidoidea</taxon>
        <taxon>Pteromalidae</taxon>
        <taxon>Pteromalinae</taxon>
        <taxon>Trichomalopsis</taxon>
    </lineage>
</organism>
<proteinExistence type="predicted"/>
<evidence type="ECO:0000313" key="2">
    <source>
        <dbReference type="Proteomes" id="UP000215335"/>
    </source>
</evidence>
<sequence length="30" mass="3606">MPLNNVYFSTILRGRKNSVTRHFYSIGTWF</sequence>
<dbReference type="Proteomes" id="UP000215335">
    <property type="component" value="Unassembled WGS sequence"/>
</dbReference>
<name>A0A232F8P7_9HYME</name>
<gene>
    <name evidence="1" type="ORF">TSAR_014001</name>
</gene>
<comment type="caution">
    <text evidence="1">The sequence shown here is derived from an EMBL/GenBank/DDBJ whole genome shotgun (WGS) entry which is preliminary data.</text>
</comment>
<accession>A0A232F8P7</accession>
<dbReference type="AlphaFoldDB" id="A0A232F8P7"/>
<dbReference type="EMBL" id="NNAY01000708">
    <property type="protein sequence ID" value="OXU26860.1"/>
    <property type="molecule type" value="Genomic_DNA"/>
</dbReference>
<evidence type="ECO:0000313" key="1">
    <source>
        <dbReference type="EMBL" id="OXU26860.1"/>
    </source>
</evidence>
<protein>
    <submittedName>
        <fullName evidence="1">Uncharacterized protein</fullName>
    </submittedName>
</protein>